<protein>
    <submittedName>
        <fullName evidence="2">Uncharacterized protein</fullName>
    </submittedName>
</protein>
<feature type="region of interest" description="Disordered" evidence="1">
    <location>
        <begin position="30"/>
        <end position="56"/>
    </location>
</feature>
<evidence type="ECO:0000313" key="3">
    <source>
        <dbReference type="Proteomes" id="UP001501747"/>
    </source>
</evidence>
<sequence length="105" mass="11226">MPILLSAADALLPHHEGTVLFKGLHDAFTRSRPAPGQEPVADGTWHSDGRASVAAPGQQDRAFARLTAALLTGYGAFNATYSAIGRAATRRSRTRHERPHSARAL</sequence>
<proteinExistence type="predicted"/>
<evidence type="ECO:0000256" key="1">
    <source>
        <dbReference type="SAM" id="MobiDB-lite"/>
    </source>
</evidence>
<evidence type="ECO:0000313" key="2">
    <source>
        <dbReference type="EMBL" id="GAA4009705.1"/>
    </source>
</evidence>
<keyword evidence="3" id="KW-1185">Reference proteome</keyword>
<name>A0ABP7SCH3_9PSEU</name>
<reference evidence="3" key="1">
    <citation type="journal article" date="2019" name="Int. J. Syst. Evol. Microbiol.">
        <title>The Global Catalogue of Microorganisms (GCM) 10K type strain sequencing project: providing services to taxonomists for standard genome sequencing and annotation.</title>
        <authorList>
            <consortium name="The Broad Institute Genomics Platform"/>
            <consortium name="The Broad Institute Genome Sequencing Center for Infectious Disease"/>
            <person name="Wu L."/>
            <person name="Ma J."/>
        </authorList>
    </citation>
    <scope>NUCLEOTIDE SEQUENCE [LARGE SCALE GENOMIC DNA]</scope>
    <source>
        <strain evidence="3">JCM 17342</strain>
    </source>
</reference>
<organism evidence="2 3">
    <name type="scientific">Allokutzneria multivorans</name>
    <dbReference type="NCBI Taxonomy" id="1142134"/>
    <lineage>
        <taxon>Bacteria</taxon>
        <taxon>Bacillati</taxon>
        <taxon>Actinomycetota</taxon>
        <taxon>Actinomycetes</taxon>
        <taxon>Pseudonocardiales</taxon>
        <taxon>Pseudonocardiaceae</taxon>
        <taxon>Allokutzneria</taxon>
    </lineage>
</organism>
<dbReference type="EMBL" id="BAABAL010000012">
    <property type="protein sequence ID" value="GAA4009705.1"/>
    <property type="molecule type" value="Genomic_DNA"/>
</dbReference>
<accession>A0ABP7SCH3</accession>
<comment type="caution">
    <text evidence="2">The sequence shown here is derived from an EMBL/GenBank/DDBJ whole genome shotgun (WGS) entry which is preliminary data.</text>
</comment>
<gene>
    <name evidence="2" type="ORF">GCM10022247_34800</name>
</gene>
<dbReference type="Proteomes" id="UP001501747">
    <property type="component" value="Unassembled WGS sequence"/>
</dbReference>